<evidence type="ECO:0000313" key="1">
    <source>
        <dbReference type="EMBL" id="CAH3159062.1"/>
    </source>
</evidence>
<name>A0ABN8QAU0_9CNID</name>
<dbReference type="EMBL" id="CALNXK010000113">
    <property type="protein sequence ID" value="CAH3159062.1"/>
    <property type="molecule type" value="Genomic_DNA"/>
</dbReference>
<dbReference type="PANTHER" id="PTHR37162:SF1">
    <property type="entry name" value="BED-TYPE DOMAIN-CONTAINING PROTEIN"/>
    <property type="match status" value="1"/>
</dbReference>
<evidence type="ECO:0000313" key="2">
    <source>
        <dbReference type="Proteomes" id="UP001159405"/>
    </source>
</evidence>
<keyword evidence="2" id="KW-1185">Reference proteome</keyword>
<dbReference type="Proteomes" id="UP001159405">
    <property type="component" value="Unassembled WGS sequence"/>
</dbReference>
<gene>
    <name evidence="1" type="ORF">PLOB_00003442</name>
</gene>
<dbReference type="PANTHER" id="PTHR37162">
    <property type="entry name" value="HAT FAMILY DIMERISATION DOMAINCONTAINING PROTEIN-RELATED"/>
    <property type="match status" value="1"/>
</dbReference>
<accession>A0ABN8QAU0</accession>
<proteinExistence type="predicted"/>
<organism evidence="1 2">
    <name type="scientific">Porites lobata</name>
    <dbReference type="NCBI Taxonomy" id="104759"/>
    <lineage>
        <taxon>Eukaryota</taxon>
        <taxon>Metazoa</taxon>
        <taxon>Cnidaria</taxon>
        <taxon>Anthozoa</taxon>
        <taxon>Hexacorallia</taxon>
        <taxon>Scleractinia</taxon>
        <taxon>Fungiina</taxon>
        <taxon>Poritidae</taxon>
        <taxon>Porites</taxon>
    </lineage>
</organism>
<sequence length="180" mass="19968">MNSKGKRRDCIYNQQWELNSKYKGWLTAFKADRKKAFCKCCDRMIDILNMGESALKSHMRSKRHKNNSTIGGDQAVTLSSFGFASCGNGNSGEAGKAGTSQSQQPAVMTIPPPPQDDATQRSQTTLEGHVIKDNVLKAETLWTLKLITSHYSFNSSKDTSQLFSVMFLDSQIARQFACGE</sequence>
<protein>
    <recommendedName>
        <fullName evidence="3">BED-type domain-containing protein</fullName>
    </recommendedName>
</protein>
<reference evidence="1 2" key="1">
    <citation type="submission" date="2022-05" db="EMBL/GenBank/DDBJ databases">
        <authorList>
            <consortium name="Genoscope - CEA"/>
            <person name="William W."/>
        </authorList>
    </citation>
    <scope>NUCLEOTIDE SEQUENCE [LARGE SCALE GENOMIC DNA]</scope>
</reference>
<comment type="caution">
    <text evidence="1">The sequence shown here is derived from an EMBL/GenBank/DDBJ whole genome shotgun (WGS) entry which is preliminary data.</text>
</comment>
<evidence type="ECO:0008006" key="3">
    <source>
        <dbReference type="Google" id="ProtNLM"/>
    </source>
</evidence>